<reference evidence="2 3" key="1">
    <citation type="submission" date="2016-10" db="EMBL/GenBank/DDBJ databases">
        <authorList>
            <person name="de Groot N.N."/>
        </authorList>
    </citation>
    <scope>NUCLEOTIDE SEQUENCE [LARGE SCALE GENOMIC DNA]</scope>
    <source>
        <strain evidence="2 3">CPCC 202699</strain>
    </source>
</reference>
<evidence type="ECO:0008006" key="4">
    <source>
        <dbReference type="Google" id="ProtNLM"/>
    </source>
</evidence>
<evidence type="ECO:0000313" key="3">
    <source>
        <dbReference type="Proteomes" id="UP000199515"/>
    </source>
</evidence>
<organism evidence="2 3">
    <name type="scientific">Amycolatopsis xylanica</name>
    <dbReference type="NCBI Taxonomy" id="589385"/>
    <lineage>
        <taxon>Bacteria</taxon>
        <taxon>Bacillati</taxon>
        <taxon>Actinomycetota</taxon>
        <taxon>Actinomycetes</taxon>
        <taxon>Pseudonocardiales</taxon>
        <taxon>Pseudonocardiaceae</taxon>
        <taxon>Amycolatopsis</taxon>
    </lineage>
</organism>
<protein>
    <recommendedName>
        <fullName evidence="4">Secreted protein</fullName>
    </recommendedName>
</protein>
<evidence type="ECO:0000256" key="1">
    <source>
        <dbReference type="SAM" id="SignalP"/>
    </source>
</evidence>
<proteinExistence type="predicted"/>
<sequence>MDEPGRKRGRVKLASACLLLSLIVSAQRTGREQGDTGEANGLISVAVTLAALPRMLREVVIFLELVTRSDTSPTHAAGTHSYR</sequence>
<evidence type="ECO:0000313" key="2">
    <source>
        <dbReference type="EMBL" id="SDW73415.1"/>
    </source>
</evidence>
<accession>A0A1H2VYJ5</accession>
<keyword evidence="1" id="KW-0732">Signal</keyword>
<dbReference type="Proteomes" id="UP000199515">
    <property type="component" value="Unassembled WGS sequence"/>
</dbReference>
<gene>
    <name evidence="2" type="ORF">SAMN05421504_1011368</name>
</gene>
<feature type="signal peptide" evidence="1">
    <location>
        <begin position="1"/>
        <end position="26"/>
    </location>
</feature>
<feature type="chain" id="PRO_5039295139" description="Secreted protein" evidence="1">
    <location>
        <begin position="27"/>
        <end position="83"/>
    </location>
</feature>
<dbReference type="EMBL" id="FNON01000001">
    <property type="protein sequence ID" value="SDW73415.1"/>
    <property type="molecule type" value="Genomic_DNA"/>
</dbReference>
<dbReference type="STRING" id="589385.SAMN05421504_1011368"/>
<name>A0A1H2VYJ5_9PSEU</name>
<dbReference type="RefSeq" id="WP_176968512.1">
    <property type="nucleotide sequence ID" value="NZ_FNON01000001.1"/>
</dbReference>
<keyword evidence="3" id="KW-1185">Reference proteome</keyword>
<dbReference type="AlphaFoldDB" id="A0A1H2VYJ5"/>